<accession>A0A4S3KT62</accession>
<proteinExistence type="predicted"/>
<dbReference type="Proteomes" id="UP000307749">
    <property type="component" value="Unassembled WGS sequence"/>
</dbReference>
<keyword evidence="1" id="KW-0732">Signal</keyword>
<dbReference type="RefSeq" id="WP_081129741.1">
    <property type="nucleotide sequence ID" value="NZ_LDOS01000002.1"/>
</dbReference>
<sequence length="160" mass="16335">MPKKKLAYLRMAHECARLPLLFMLLGALGACAVPAVPERPAPPAAALNAMDPRAATTRVPAPVAPALRAAAAALLGGAAPADYARGSVRADASGRLQVYVHADAVTPALVAALEQAGLRQTSAVPALDVVQGWVAPRDLDALAHVAGVSAITPPRYAVTR</sequence>
<dbReference type="AlphaFoldDB" id="A0A4S3KT62"/>
<keyword evidence="3" id="KW-1185">Reference proteome</keyword>
<dbReference type="PROSITE" id="PS51257">
    <property type="entry name" value="PROKAR_LIPOPROTEIN"/>
    <property type="match status" value="1"/>
</dbReference>
<organism evidence="2 3">
    <name type="scientific">Metallibacterium scheffleri</name>
    <dbReference type="NCBI Taxonomy" id="993689"/>
    <lineage>
        <taxon>Bacteria</taxon>
        <taxon>Pseudomonadati</taxon>
        <taxon>Pseudomonadota</taxon>
        <taxon>Gammaproteobacteria</taxon>
        <taxon>Lysobacterales</taxon>
        <taxon>Rhodanobacteraceae</taxon>
        <taxon>Metallibacterium</taxon>
    </lineage>
</organism>
<evidence type="ECO:0000313" key="2">
    <source>
        <dbReference type="EMBL" id="THD12186.1"/>
    </source>
</evidence>
<reference evidence="2 3" key="1">
    <citation type="submission" date="2017-02" db="EMBL/GenBank/DDBJ databases">
        <title>Whole genome sequencing of Metallibacterium scheffleri DSM 24874 (T).</title>
        <authorList>
            <person name="Kumar S."/>
            <person name="Patil P."/>
            <person name="Patil P.B."/>
        </authorList>
    </citation>
    <scope>NUCLEOTIDE SEQUENCE [LARGE SCALE GENOMIC DNA]</scope>
    <source>
        <strain evidence="2 3">DSM 24874</strain>
    </source>
</reference>
<evidence type="ECO:0000256" key="1">
    <source>
        <dbReference type="SAM" id="SignalP"/>
    </source>
</evidence>
<name>A0A4S3KT62_9GAMM</name>
<protein>
    <recommendedName>
        <fullName evidence="4">NolW-like domain-containing protein</fullName>
    </recommendedName>
</protein>
<evidence type="ECO:0000313" key="3">
    <source>
        <dbReference type="Proteomes" id="UP000307749"/>
    </source>
</evidence>
<dbReference type="STRING" id="993689.GCA_002077135_03311"/>
<feature type="signal peptide" evidence="1">
    <location>
        <begin position="1"/>
        <end position="32"/>
    </location>
</feature>
<feature type="chain" id="PRO_5020260874" description="NolW-like domain-containing protein" evidence="1">
    <location>
        <begin position="33"/>
        <end position="160"/>
    </location>
</feature>
<dbReference type="EMBL" id="MWQO01000003">
    <property type="protein sequence ID" value="THD12186.1"/>
    <property type="molecule type" value="Genomic_DNA"/>
</dbReference>
<gene>
    <name evidence="2" type="ORF">B1806_01150</name>
</gene>
<evidence type="ECO:0008006" key="4">
    <source>
        <dbReference type="Google" id="ProtNLM"/>
    </source>
</evidence>
<comment type="caution">
    <text evidence="2">The sequence shown here is derived from an EMBL/GenBank/DDBJ whole genome shotgun (WGS) entry which is preliminary data.</text>
</comment>